<keyword evidence="2" id="KW-0472">Membrane</keyword>
<proteinExistence type="predicted"/>
<dbReference type="Proteomes" id="UP000053095">
    <property type="component" value="Unassembled WGS sequence"/>
</dbReference>
<feature type="transmembrane region" description="Helical" evidence="2">
    <location>
        <begin position="49"/>
        <end position="71"/>
    </location>
</feature>
<sequence length="254" mass="28150">MRTPTILLLGASSVSAVPLFLRAPSTLILTISTRDSTDDENKNNDKVPIAGIVIGAIFGSALLICLVAYLVSHDNCITRRGWFKRRREKNKSKGKSSQQHLRVQEDEESLTKRASFASERESIMFSRSRASSLNFAVVEDVDHSQRRMSSQVYVLRDGKYVPVDQTEAEQRKGLLSGNEMAEVDIASSSFMDHSERASLTSIPVIVSPPPENTHLDQQHDYMSRTGTGRSNRSSAASEVSAFQEILPDDPRTHA</sequence>
<dbReference type="EMBL" id="DF933838">
    <property type="protein sequence ID" value="GAM41376.1"/>
    <property type="molecule type" value="Genomic_DNA"/>
</dbReference>
<gene>
    <name evidence="3" type="ORF">TCE0_042r14452</name>
</gene>
<feature type="region of interest" description="Disordered" evidence="1">
    <location>
        <begin position="87"/>
        <end position="110"/>
    </location>
</feature>
<evidence type="ECO:0000256" key="2">
    <source>
        <dbReference type="SAM" id="Phobius"/>
    </source>
</evidence>
<organism evidence="3 4">
    <name type="scientific">Talaromyces pinophilus</name>
    <name type="common">Penicillium pinophilum</name>
    <dbReference type="NCBI Taxonomy" id="128442"/>
    <lineage>
        <taxon>Eukaryota</taxon>
        <taxon>Fungi</taxon>
        <taxon>Dikarya</taxon>
        <taxon>Ascomycota</taxon>
        <taxon>Pezizomycotina</taxon>
        <taxon>Eurotiomycetes</taxon>
        <taxon>Eurotiomycetidae</taxon>
        <taxon>Eurotiales</taxon>
        <taxon>Trichocomaceae</taxon>
        <taxon>Talaromyces</taxon>
        <taxon>Talaromyces sect. Talaromyces</taxon>
    </lineage>
</organism>
<accession>A0A6V8HHS6</accession>
<comment type="caution">
    <text evidence="3">The sequence shown here is derived from an EMBL/GenBank/DDBJ whole genome shotgun (WGS) entry which is preliminary data.</text>
</comment>
<protein>
    <submittedName>
        <fullName evidence="3">Uncharacterized protein</fullName>
    </submittedName>
</protein>
<evidence type="ECO:0000256" key="1">
    <source>
        <dbReference type="SAM" id="MobiDB-lite"/>
    </source>
</evidence>
<feature type="region of interest" description="Disordered" evidence="1">
    <location>
        <begin position="207"/>
        <end position="254"/>
    </location>
</feature>
<name>A0A6V8HHS6_TALPI</name>
<keyword evidence="2" id="KW-1133">Transmembrane helix</keyword>
<keyword evidence="2" id="KW-0812">Transmembrane</keyword>
<feature type="compositionally biased region" description="Low complexity" evidence="1">
    <location>
        <begin position="223"/>
        <end position="234"/>
    </location>
</feature>
<reference evidence="4" key="1">
    <citation type="journal article" date="2015" name="Genome Announc.">
        <title>Draft genome sequence of Talaromyces cellulolyticus strain Y-94, a source of lignocellulosic biomass-degrading enzymes.</title>
        <authorList>
            <person name="Fujii T."/>
            <person name="Koike H."/>
            <person name="Sawayama S."/>
            <person name="Yano S."/>
            <person name="Inoue H."/>
        </authorList>
    </citation>
    <scope>NUCLEOTIDE SEQUENCE [LARGE SCALE GENOMIC DNA]</scope>
    <source>
        <strain evidence="4">Y-94</strain>
    </source>
</reference>
<keyword evidence="4" id="KW-1185">Reference proteome</keyword>
<dbReference type="AlphaFoldDB" id="A0A6V8HHS6"/>
<evidence type="ECO:0000313" key="3">
    <source>
        <dbReference type="EMBL" id="GAM41376.1"/>
    </source>
</evidence>
<evidence type="ECO:0000313" key="4">
    <source>
        <dbReference type="Proteomes" id="UP000053095"/>
    </source>
</evidence>
<feature type="compositionally biased region" description="Basic and acidic residues" evidence="1">
    <location>
        <begin position="213"/>
        <end position="222"/>
    </location>
</feature>